<evidence type="ECO:0000256" key="1">
    <source>
        <dbReference type="SAM" id="Phobius"/>
    </source>
</evidence>
<dbReference type="PANTHER" id="PTHR14969">
    <property type="entry name" value="SPHINGOSINE-1-PHOSPHATE PHOSPHOHYDROLASE"/>
    <property type="match status" value="1"/>
</dbReference>
<dbReference type="Pfam" id="PF01569">
    <property type="entry name" value="PAP2"/>
    <property type="match status" value="1"/>
</dbReference>
<gene>
    <name evidence="3" type="ORF">O6P43_024319</name>
</gene>
<evidence type="ECO:0000313" key="4">
    <source>
        <dbReference type="Proteomes" id="UP001163823"/>
    </source>
</evidence>
<sequence length="228" mass="25207">MDPPPTSKPATDSHRSPLFLRHIISLDTSLSHSLHTLTKPILPQFLLHLLELSADFRFFFPVTLSTFLATPSSSPLRTQFLSPLIICSLLDLFVIALVKFLVGRSRPIYNNHGKYKAVVSVDNFSFPSGHSSRVCSIASLFYLSESAIIDAVAGLKAEGRGGVGLVIDGWIGGDEVRAVNFLILFVWMWAIVTSLSRVFLGRHFVLDVFVGAALGVLEALFTFHFLRY</sequence>
<organism evidence="3 4">
    <name type="scientific">Quillaja saponaria</name>
    <name type="common">Soap bark tree</name>
    <dbReference type="NCBI Taxonomy" id="32244"/>
    <lineage>
        <taxon>Eukaryota</taxon>
        <taxon>Viridiplantae</taxon>
        <taxon>Streptophyta</taxon>
        <taxon>Embryophyta</taxon>
        <taxon>Tracheophyta</taxon>
        <taxon>Spermatophyta</taxon>
        <taxon>Magnoliopsida</taxon>
        <taxon>eudicotyledons</taxon>
        <taxon>Gunneridae</taxon>
        <taxon>Pentapetalae</taxon>
        <taxon>rosids</taxon>
        <taxon>fabids</taxon>
        <taxon>Fabales</taxon>
        <taxon>Quillajaceae</taxon>
        <taxon>Quillaja</taxon>
    </lineage>
</organism>
<dbReference type="InterPro" id="IPR000326">
    <property type="entry name" value="PAP2/HPO"/>
</dbReference>
<comment type="caution">
    <text evidence="3">The sequence shown here is derived from an EMBL/GenBank/DDBJ whole genome shotgun (WGS) entry which is preliminary data.</text>
</comment>
<feature type="transmembrane region" description="Helical" evidence="1">
    <location>
        <begin position="80"/>
        <end position="102"/>
    </location>
</feature>
<name>A0AAD7L6R7_QUISA</name>
<dbReference type="AlphaFoldDB" id="A0AAD7L6R7"/>
<feature type="domain" description="Phosphatidic acid phosphatase type 2/haloperoxidase" evidence="2">
    <location>
        <begin position="80"/>
        <end position="223"/>
    </location>
</feature>
<dbReference type="KEGG" id="qsa:O6P43_024319"/>
<dbReference type="SMART" id="SM00014">
    <property type="entry name" value="acidPPc"/>
    <property type="match status" value="1"/>
</dbReference>
<keyword evidence="1" id="KW-0472">Membrane</keyword>
<evidence type="ECO:0000259" key="2">
    <source>
        <dbReference type="SMART" id="SM00014"/>
    </source>
</evidence>
<dbReference type="Proteomes" id="UP001163823">
    <property type="component" value="Chromosome 10"/>
</dbReference>
<dbReference type="InterPro" id="IPR036938">
    <property type="entry name" value="PAP2/HPO_sf"/>
</dbReference>
<dbReference type="PANTHER" id="PTHR14969:SF13">
    <property type="entry name" value="AT30094P"/>
    <property type="match status" value="1"/>
</dbReference>
<dbReference type="Gene3D" id="1.20.144.10">
    <property type="entry name" value="Phosphatidic acid phosphatase type 2/haloperoxidase"/>
    <property type="match status" value="1"/>
</dbReference>
<accession>A0AAD7L6R7</accession>
<dbReference type="SUPFAM" id="SSF48317">
    <property type="entry name" value="Acid phosphatase/Vanadium-dependent haloperoxidase"/>
    <property type="match status" value="1"/>
</dbReference>
<dbReference type="GO" id="GO:0042392">
    <property type="term" value="F:sphingosine-1-phosphate phosphatase activity"/>
    <property type="evidence" value="ECO:0007669"/>
    <property type="project" value="TreeGrafter"/>
</dbReference>
<reference evidence="3" key="1">
    <citation type="journal article" date="2023" name="Science">
        <title>Elucidation of the pathway for biosynthesis of saponin adjuvants from the soapbark tree.</title>
        <authorList>
            <person name="Reed J."/>
            <person name="Orme A."/>
            <person name="El-Demerdash A."/>
            <person name="Owen C."/>
            <person name="Martin L.B.B."/>
            <person name="Misra R.C."/>
            <person name="Kikuchi S."/>
            <person name="Rejzek M."/>
            <person name="Martin A.C."/>
            <person name="Harkess A."/>
            <person name="Leebens-Mack J."/>
            <person name="Louveau T."/>
            <person name="Stephenson M.J."/>
            <person name="Osbourn A."/>
        </authorList>
    </citation>
    <scope>NUCLEOTIDE SEQUENCE</scope>
    <source>
        <strain evidence="3">S10</strain>
    </source>
</reference>
<keyword evidence="4" id="KW-1185">Reference proteome</keyword>
<dbReference type="EMBL" id="JARAOO010000010">
    <property type="protein sequence ID" value="KAJ7952479.1"/>
    <property type="molecule type" value="Genomic_DNA"/>
</dbReference>
<keyword evidence="1" id="KW-0812">Transmembrane</keyword>
<feature type="transmembrane region" description="Helical" evidence="1">
    <location>
        <begin position="206"/>
        <end position="226"/>
    </location>
</feature>
<keyword evidence="1" id="KW-1133">Transmembrane helix</keyword>
<proteinExistence type="predicted"/>
<protein>
    <submittedName>
        <fullName evidence="3">Phosphatidic acid phosphatase (PAP2) family protein</fullName>
    </submittedName>
</protein>
<evidence type="ECO:0000313" key="3">
    <source>
        <dbReference type="EMBL" id="KAJ7952479.1"/>
    </source>
</evidence>
<feature type="transmembrane region" description="Helical" evidence="1">
    <location>
        <begin position="181"/>
        <end position="200"/>
    </location>
</feature>